<evidence type="ECO:0000256" key="7">
    <source>
        <dbReference type="ARBA" id="ARBA00023136"/>
    </source>
</evidence>
<evidence type="ECO:0000256" key="6">
    <source>
        <dbReference type="ARBA" id="ARBA00022989"/>
    </source>
</evidence>
<dbReference type="EMBL" id="BSYI01000008">
    <property type="protein sequence ID" value="GMG82120.1"/>
    <property type="molecule type" value="Genomic_DNA"/>
</dbReference>
<dbReference type="PANTHER" id="PTHR35011">
    <property type="entry name" value="2,3-DIKETO-L-GULONATE TRAP TRANSPORTER SMALL PERMEASE PROTEIN YIAM"/>
    <property type="match status" value="1"/>
</dbReference>
<dbReference type="Pfam" id="PF04290">
    <property type="entry name" value="DctQ"/>
    <property type="match status" value="1"/>
</dbReference>
<keyword evidence="3" id="KW-1003">Cell membrane</keyword>
<evidence type="ECO:0000256" key="9">
    <source>
        <dbReference type="RuleBase" id="RU369079"/>
    </source>
</evidence>
<evidence type="ECO:0000256" key="1">
    <source>
        <dbReference type="ARBA" id="ARBA00004429"/>
    </source>
</evidence>
<evidence type="ECO:0000256" key="8">
    <source>
        <dbReference type="ARBA" id="ARBA00038436"/>
    </source>
</evidence>
<sequence>MKHLDRAEEYAAVLLLFVMTGLVLAQVGLRFLFGLGYGWIDELARLAFIWLVFLGAVVGMRRGLHIRVTLFIDLLPPAVRLPLTLFGELVLGAFCLVMAWHGVELVLSTLKFSFELPSTGLSMFWAYMIIPLSFGLQALRLALRMGRGDREADHVG</sequence>
<keyword evidence="5 9" id="KW-0812">Transmembrane</keyword>
<feature type="transmembrane region" description="Helical" evidence="9">
    <location>
        <begin position="43"/>
        <end position="60"/>
    </location>
</feature>
<comment type="caution">
    <text evidence="11">The sequence shown here is derived from an EMBL/GenBank/DDBJ whole genome shotgun (WGS) entry which is preliminary data.</text>
</comment>
<evidence type="ECO:0000313" key="12">
    <source>
        <dbReference type="Proteomes" id="UP001239909"/>
    </source>
</evidence>
<feature type="transmembrane region" description="Helical" evidence="9">
    <location>
        <begin position="81"/>
        <end position="103"/>
    </location>
</feature>
<keyword evidence="12" id="KW-1185">Reference proteome</keyword>
<keyword evidence="4 9" id="KW-0997">Cell inner membrane</keyword>
<evidence type="ECO:0000313" key="11">
    <source>
        <dbReference type="EMBL" id="GMG82120.1"/>
    </source>
</evidence>
<evidence type="ECO:0000259" key="10">
    <source>
        <dbReference type="Pfam" id="PF04290"/>
    </source>
</evidence>
<keyword evidence="2 9" id="KW-0813">Transport</keyword>
<dbReference type="PANTHER" id="PTHR35011:SF2">
    <property type="entry name" value="2,3-DIKETO-L-GULONATE TRAP TRANSPORTER SMALL PERMEASE PROTEIN YIAM"/>
    <property type="match status" value="1"/>
</dbReference>
<dbReference type="InterPro" id="IPR007387">
    <property type="entry name" value="TRAP_DctQ"/>
</dbReference>
<reference evidence="11 12" key="1">
    <citation type="submission" date="2023-04" db="EMBL/GenBank/DDBJ databases">
        <title>Marinoamorphus aggregata gen. nov., sp. Nov., isolate from tissue of brittle star Ophioplocus japonicus.</title>
        <authorList>
            <person name="Kawano K."/>
            <person name="Sawayama S."/>
            <person name="Nakagawa S."/>
        </authorList>
    </citation>
    <scope>NUCLEOTIDE SEQUENCE [LARGE SCALE GENOMIC DNA]</scope>
    <source>
        <strain evidence="11 12">NKW23</strain>
    </source>
</reference>
<evidence type="ECO:0000256" key="2">
    <source>
        <dbReference type="ARBA" id="ARBA00022448"/>
    </source>
</evidence>
<comment type="similarity">
    <text evidence="8 9">Belongs to the TRAP transporter small permease family.</text>
</comment>
<comment type="function">
    <text evidence="9">Part of the tripartite ATP-independent periplasmic (TRAP) transport system.</text>
</comment>
<accession>A0ABQ6LPA2</accession>
<dbReference type="Proteomes" id="UP001239909">
    <property type="component" value="Unassembled WGS sequence"/>
</dbReference>
<keyword evidence="7 9" id="KW-0472">Membrane</keyword>
<keyword evidence="6 9" id="KW-1133">Transmembrane helix</keyword>
<evidence type="ECO:0000256" key="3">
    <source>
        <dbReference type="ARBA" id="ARBA00022475"/>
    </source>
</evidence>
<feature type="transmembrane region" description="Helical" evidence="9">
    <location>
        <begin position="12"/>
        <end position="37"/>
    </location>
</feature>
<protein>
    <recommendedName>
        <fullName evidence="9">TRAP transporter small permease protein</fullName>
    </recommendedName>
</protein>
<dbReference type="InterPro" id="IPR055348">
    <property type="entry name" value="DctQ"/>
</dbReference>
<organism evidence="11 12">
    <name type="scientific">Paralimibaculum aggregatum</name>
    <dbReference type="NCBI Taxonomy" id="3036245"/>
    <lineage>
        <taxon>Bacteria</taxon>
        <taxon>Pseudomonadati</taxon>
        <taxon>Pseudomonadota</taxon>
        <taxon>Alphaproteobacteria</taxon>
        <taxon>Rhodobacterales</taxon>
        <taxon>Paracoccaceae</taxon>
        <taxon>Paralimibaculum</taxon>
    </lineage>
</organism>
<name>A0ABQ6LPA2_9RHOB</name>
<proteinExistence type="inferred from homology"/>
<gene>
    <name evidence="11" type="ORF">LNKW23_13330</name>
</gene>
<evidence type="ECO:0000256" key="4">
    <source>
        <dbReference type="ARBA" id="ARBA00022519"/>
    </source>
</evidence>
<dbReference type="RefSeq" id="WP_285670875.1">
    <property type="nucleotide sequence ID" value="NZ_BSYI01000008.1"/>
</dbReference>
<evidence type="ECO:0000256" key="5">
    <source>
        <dbReference type="ARBA" id="ARBA00022692"/>
    </source>
</evidence>
<comment type="subcellular location">
    <subcellularLocation>
        <location evidence="1 9">Cell inner membrane</location>
        <topology evidence="1 9">Multi-pass membrane protein</topology>
    </subcellularLocation>
</comment>
<comment type="subunit">
    <text evidence="9">The complex comprises the extracytoplasmic solute receptor protein and the two transmembrane proteins.</text>
</comment>
<feature type="domain" description="Tripartite ATP-independent periplasmic transporters DctQ component" evidence="10">
    <location>
        <begin position="19"/>
        <end position="148"/>
    </location>
</feature>
<feature type="transmembrane region" description="Helical" evidence="9">
    <location>
        <begin position="123"/>
        <end position="143"/>
    </location>
</feature>